<feature type="transmembrane region" description="Helical" evidence="1">
    <location>
        <begin position="362"/>
        <end position="382"/>
    </location>
</feature>
<feature type="transmembrane region" description="Helical" evidence="1">
    <location>
        <begin position="283"/>
        <end position="303"/>
    </location>
</feature>
<evidence type="ECO:0000313" key="2">
    <source>
        <dbReference type="EMBL" id="MBK9985028.1"/>
    </source>
</evidence>
<feature type="transmembrane region" description="Helical" evidence="1">
    <location>
        <begin position="151"/>
        <end position="179"/>
    </location>
</feature>
<feature type="transmembrane region" description="Helical" evidence="1">
    <location>
        <begin position="233"/>
        <end position="254"/>
    </location>
</feature>
<keyword evidence="1" id="KW-1133">Transmembrane helix</keyword>
<feature type="transmembrane region" description="Helical" evidence="1">
    <location>
        <begin position="110"/>
        <end position="130"/>
    </location>
</feature>
<keyword evidence="1" id="KW-0472">Membrane</keyword>
<dbReference type="EMBL" id="JADKGY010000032">
    <property type="protein sequence ID" value="MBK9985028.1"/>
    <property type="molecule type" value="Genomic_DNA"/>
</dbReference>
<feature type="transmembrane region" description="Helical" evidence="1">
    <location>
        <begin position="315"/>
        <end position="331"/>
    </location>
</feature>
<sequence>MKTPTRWPEKERIRLITSDIDPKIDVDCLAGISRPLPFNPSGSQKTLFLPSSSNLRTVLEFFKKNHLFNSLLLLPYALIIRAVVILFAGARIPGEIFGAWGSDFITSTHTWGVGEFIFSTFLVFIQAAIINRLYIRQSMLGEINLFPGLSYILLTALHPSFIGVSSVLLANTTLLIALIYMFDILKKEKQEETRFMAGWWLAVSGLLYTPYMVLIFFGLISMSMLKTLKIKDIFQYLTGYSSPFLIGWMVRIILTGKTNPRILHVFDHFGIPQFQNGNGTSDIIVATIIGLLLLFSLLGYSQIIARKNIHAQKKIDTLYALIFFCFPMTLFCETIGAPFLMVLFIPFSLFLALLLRMVKHPAIAESIHFILFVVALLTQFLILV</sequence>
<proteinExistence type="predicted"/>
<organism evidence="2 3">
    <name type="scientific">Candidatus Opimibacter skivensis</name>
    <dbReference type="NCBI Taxonomy" id="2982028"/>
    <lineage>
        <taxon>Bacteria</taxon>
        <taxon>Pseudomonadati</taxon>
        <taxon>Bacteroidota</taxon>
        <taxon>Saprospiria</taxon>
        <taxon>Saprospirales</taxon>
        <taxon>Saprospiraceae</taxon>
        <taxon>Candidatus Opimibacter</taxon>
    </lineage>
</organism>
<reference evidence="2 3" key="1">
    <citation type="submission" date="2020-10" db="EMBL/GenBank/DDBJ databases">
        <title>Connecting structure to function with the recovery of over 1000 high-quality activated sludge metagenome-assembled genomes encoding full-length rRNA genes using long-read sequencing.</title>
        <authorList>
            <person name="Singleton C.M."/>
            <person name="Petriglieri F."/>
            <person name="Kristensen J.M."/>
            <person name="Kirkegaard R.H."/>
            <person name="Michaelsen T.Y."/>
            <person name="Andersen M.H."/>
            <person name="Karst S.M."/>
            <person name="Dueholm M.S."/>
            <person name="Nielsen P.H."/>
            <person name="Albertsen M."/>
        </authorList>
    </citation>
    <scope>NUCLEOTIDE SEQUENCE [LARGE SCALE GENOMIC DNA]</scope>
    <source>
        <strain evidence="2">Ribe_18-Q3-R11-54_MAXAC.273</strain>
    </source>
</reference>
<dbReference type="Pfam" id="PF19992">
    <property type="entry name" value="DUF6427"/>
    <property type="match status" value="1"/>
</dbReference>
<feature type="transmembrane region" description="Helical" evidence="1">
    <location>
        <begin position="71"/>
        <end position="90"/>
    </location>
</feature>
<evidence type="ECO:0000256" key="1">
    <source>
        <dbReference type="SAM" id="Phobius"/>
    </source>
</evidence>
<dbReference type="AlphaFoldDB" id="A0A9D7SZX6"/>
<accession>A0A9D7SZX6</accession>
<dbReference type="Proteomes" id="UP000808337">
    <property type="component" value="Unassembled WGS sequence"/>
</dbReference>
<keyword evidence="1" id="KW-0812">Transmembrane</keyword>
<dbReference type="InterPro" id="IPR045625">
    <property type="entry name" value="DUF6427"/>
</dbReference>
<gene>
    <name evidence="2" type="ORF">IPP15_22150</name>
</gene>
<comment type="caution">
    <text evidence="2">The sequence shown here is derived from an EMBL/GenBank/DDBJ whole genome shotgun (WGS) entry which is preliminary data.</text>
</comment>
<name>A0A9D7SZX6_9BACT</name>
<protein>
    <submittedName>
        <fullName evidence="2">Uncharacterized protein</fullName>
    </submittedName>
</protein>
<feature type="transmembrane region" description="Helical" evidence="1">
    <location>
        <begin position="199"/>
        <end position="221"/>
    </location>
</feature>
<evidence type="ECO:0000313" key="3">
    <source>
        <dbReference type="Proteomes" id="UP000808337"/>
    </source>
</evidence>